<protein>
    <submittedName>
        <fullName evidence="3">Pyochelin biosynthesis editing thioesterase PchC</fullName>
    </submittedName>
</protein>
<dbReference type="PANTHER" id="PTHR11487">
    <property type="entry name" value="THIOESTERASE"/>
    <property type="match status" value="1"/>
</dbReference>
<evidence type="ECO:0000256" key="1">
    <source>
        <dbReference type="ARBA" id="ARBA00007169"/>
    </source>
</evidence>
<dbReference type="SUPFAM" id="SSF53474">
    <property type="entry name" value="alpha/beta-Hydrolases"/>
    <property type="match status" value="1"/>
</dbReference>
<reference evidence="4" key="1">
    <citation type="journal article" date="2019" name="Int. J. Syst. Evol. Microbiol.">
        <title>The Global Catalogue of Microorganisms (GCM) 10K type strain sequencing project: providing services to taxonomists for standard genome sequencing and annotation.</title>
        <authorList>
            <consortium name="The Broad Institute Genomics Platform"/>
            <consortium name="The Broad Institute Genome Sequencing Center for Infectious Disease"/>
            <person name="Wu L."/>
            <person name="Ma J."/>
        </authorList>
    </citation>
    <scope>NUCLEOTIDE SEQUENCE [LARGE SCALE GENOMIC DNA]</scope>
    <source>
        <strain evidence="4">JCM 18324</strain>
    </source>
</reference>
<dbReference type="Gene3D" id="3.40.50.1820">
    <property type="entry name" value="alpha/beta hydrolase"/>
    <property type="match status" value="1"/>
</dbReference>
<dbReference type="Pfam" id="PF00975">
    <property type="entry name" value="Thioesterase"/>
    <property type="match status" value="1"/>
</dbReference>
<dbReference type="EMBL" id="BAABJV010000001">
    <property type="protein sequence ID" value="GAA4760826.1"/>
    <property type="molecule type" value="Genomic_DNA"/>
</dbReference>
<keyword evidence="4" id="KW-1185">Reference proteome</keyword>
<dbReference type="InterPro" id="IPR012223">
    <property type="entry name" value="TEII"/>
</dbReference>
<evidence type="ECO:0000313" key="3">
    <source>
        <dbReference type="EMBL" id="GAA4760826.1"/>
    </source>
</evidence>
<gene>
    <name evidence="3" type="primary">pchC</name>
    <name evidence="3" type="ORF">GCM10023329_02510</name>
</gene>
<name>A0ABP8ZN32_9ACTN</name>
<sequence length="259" mass="28217">MSVLADRSSTTWFRTIKRCSSPRTRLLCFPHAGGAASFFRSWADDVPDGVEVVAVRYPGREDRLFDAMADSIEDMAGSVAEACRGFLGTPLALFGHSMGASVAHETALRLQEEYGTRPAALFVSARTAPGRPHHPFSYSEDSELLEHVRSLGGTAEHTLRDPEVLDLVLPSLRGDYRLVGKYEGTAGRSLQTPVVAYYGTRDAKADRDALACWSDVTGGSFTLRAFPGDHFYLVDNRRELLADLFAHLGHAERGVGAVA</sequence>
<dbReference type="PANTHER" id="PTHR11487:SF0">
    <property type="entry name" value="S-ACYL FATTY ACID SYNTHASE THIOESTERASE, MEDIUM CHAIN"/>
    <property type="match status" value="1"/>
</dbReference>
<evidence type="ECO:0000313" key="4">
    <source>
        <dbReference type="Proteomes" id="UP001501147"/>
    </source>
</evidence>
<accession>A0ABP8ZN32</accession>
<organism evidence="3 4">
    <name type="scientific">Streptomyces sanyensis</name>
    <dbReference type="NCBI Taxonomy" id="568869"/>
    <lineage>
        <taxon>Bacteria</taxon>
        <taxon>Bacillati</taxon>
        <taxon>Actinomycetota</taxon>
        <taxon>Actinomycetes</taxon>
        <taxon>Kitasatosporales</taxon>
        <taxon>Streptomycetaceae</taxon>
        <taxon>Streptomyces</taxon>
    </lineage>
</organism>
<proteinExistence type="inferred from homology"/>
<comment type="similarity">
    <text evidence="1">Belongs to the thioesterase family.</text>
</comment>
<comment type="caution">
    <text evidence="3">The sequence shown here is derived from an EMBL/GenBank/DDBJ whole genome shotgun (WGS) entry which is preliminary data.</text>
</comment>
<dbReference type="Proteomes" id="UP001501147">
    <property type="component" value="Unassembled WGS sequence"/>
</dbReference>
<dbReference type="InterPro" id="IPR001031">
    <property type="entry name" value="Thioesterase"/>
</dbReference>
<dbReference type="InterPro" id="IPR029058">
    <property type="entry name" value="AB_hydrolase_fold"/>
</dbReference>
<evidence type="ECO:0000259" key="2">
    <source>
        <dbReference type="Pfam" id="PF00975"/>
    </source>
</evidence>
<feature type="domain" description="Thioesterase" evidence="2">
    <location>
        <begin position="25"/>
        <end position="245"/>
    </location>
</feature>
<dbReference type="RefSeq" id="WP_345608409.1">
    <property type="nucleotide sequence ID" value="NZ_BAABJV010000001.1"/>
</dbReference>